<dbReference type="AlphaFoldDB" id="A0AB34JDR8"/>
<feature type="compositionally biased region" description="Basic and acidic residues" evidence="1">
    <location>
        <begin position="293"/>
        <end position="303"/>
    </location>
</feature>
<evidence type="ECO:0000256" key="1">
    <source>
        <dbReference type="SAM" id="MobiDB-lite"/>
    </source>
</evidence>
<feature type="region of interest" description="Disordered" evidence="1">
    <location>
        <begin position="97"/>
        <end position="138"/>
    </location>
</feature>
<gene>
    <name evidence="2" type="ORF">AB1Y20_022873</name>
</gene>
<feature type="region of interest" description="Disordered" evidence="1">
    <location>
        <begin position="285"/>
        <end position="331"/>
    </location>
</feature>
<evidence type="ECO:0000313" key="3">
    <source>
        <dbReference type="Proteomes" id="UP001515480"/>
    </source>
</evidence>
<feature type="region of interest" description="Disordered" evidence="1">
    <location>
        <begin position="1"/>
        <end position="60"/>
    </location>
</feature>
<protein>
    <submittedName>
        <fullName evidence="2">Uncharacterized protein</fullName>
    </submittedName>
</protein>
<keyword evidence="3" id="KW-1185">Reference proteome</keyword>
<organism evidence="2 3">
    <name type="scientific">Prymnesium parvum</name>
    <name type="common">Toxic golden alga</name>
    <dbReference type="NCBI Taxonomy" id="97485"/>
    <lineage>
        <taxon>Eukaryota</taxon>
        <taxon>Haptista</taxon>
        <taxon>Haptophyta</taxon>
        <taxon>Prymnesiophyceae</taxon>
        <taxon>Prymnesiales</taxon>
        <taxon>Prymnesiaceae</taxon>
        <taxon>Prymnesium</taxon>
    </lineage>
</organism>
<name>A0AB34JDR8_PRYPA</name>
<dbReference type="Proteomes" id="UP001515480">
    <property type="component" value="Unassembled WGS sequence"/>
</dbReference>
<proteinExistence type="predicted"/>
<sequence length="470" mass="51168">MELSASSDSLDFGFAPSSIPQPGTPVRCQSWLLDARPSDEETLEASPPQRALSCGATPALRQNSIGSLARQRSWAERLRQSGPEPLWLPVFPQRVSGTTRVDSSEDEEPSRSKAISPCTASRSGGGRCVQSPSRRGARPRIRARHAQKDGGNVLTSRQLMEMKLCTNAIGEAEAQLQALEAMRQTDVRQISRLSGELGFAKQEIGMLREEVESLKFTIGQLNGSLSRDFARSTADTFSPLASRSHEYSPCGLRADFRSDCCGACSPYSTISARVPSPSFSIPDPVSPPLYDVDEGRCHSEPTHSGKAAHLHKTQSLDGDSGEDHELSASSAARHAAVSLQMELRQLNDFLATQMVNEDCSTRHDDDQYMHAFHETSSGFNDLLNAQPDAYTSTLPLTTHSELSTVVREHTALKADFPMPFERPLGVSAAVAARMHYRNPPDRHLSPAAATPRALTVASLRHAVLGTWALR</sequence>
<accession>A0AB34JDR8</accession>
<evidence type="ECO:0000313" key="2">
    <source>
        <dbReference type="EMBL" id="KAL1519347.1"/>
    </source>
</evidence>
<reference evidence="2 3" key="1">
    <citation type="journal article" date="2024" name="Science">
        <title>Giant polyketide synthase enzymes in the biosynthesis of giant marine polyether toxins.</title>
        <authorList>
            <person name="Fallon T.R."/>
            <person name="Shende V.V."/>
            <person name="Wierzbicki I.H."/>
            <person name="Pendleton A.L."/>
            <person name="Watervoot N.F."/>
            <person name="Auber R.P."/>
            <person name="Gonzalez D.J."/>
            <person name="Wisecaver J.H."/>
            <person name="Moore B.S."/>
        </authorList>
    </citation>
    <scope>NUCLEOTIDE SEQUENCE [LARGE SCALE GENOMIC DNA]</scope>
    <source>
        <strain evidence="2 3">12B1</strain>
    </source>
</reference>
<dbReference type="EMBL" id="JBGBPQ010000009">
    <property type="protein sequence ID" value="KAL1519347.1"/>
    <property type="molecule type" value="Genomic_DNA"/>
</dbReference>
<comment type="caution">
    <text evidence="2">The sequence shown here is derived from an EMBL/GenBank/DDBJ whole genome shotgun (WGS) entry which is preliminary data.</text>
</comment>